<accession>A0A158FUH5</accession>
<organism evidence="2 3">
    <name type="scientific">Caballeronia arvi</name>
    <dbReference type="NCBI Taxonomy" id="1777135"/>
    <lineage>
        <taxon>Bacteria</taxon>
        <taxon>Pseudomonadati</taxon>
        <taxon>Pseudomonadota</taxon>
        <taxon>Betaproteobacteria</taxon>
        <taxon>Burkholderiales</taxon>
        <taxon>Burkholderiaceae</taxon>
        <taxon>Caballeronia</taxon>
    </lineage>
</organism>
<proteinExistence type="predicted"/>
<dbReference type="RefSeq" id="WP_061145575.1">
    <property type="nucleotide sequence ID" value="NZ_FCOM02000002.1"/>
</dbReference>
<sequence length="314" mass="33523">MEKVELDESTERRCTLYSEAGYEDEHRSSYAFSLLSEAERRKQREQDKEDFLEWFWLSPLASGLADDVGVEELDALGEFAIENGLARGDSRDTHKQLEDAVKEAVEDDVVIPVIDRTDDWSGGYMPADASQASTLAAGLRAPGDLFPPSSRTFAGGEPVLSGPYDPSKQEALLKAARFAGAGAVGGGDGGGFDWLGAAEAAAGALLSSAGSGDGSDSDPLLKRLGESDGSSRIADAQPFEYVPAMPGGNVLDLGGADGRPGNNQAQNKQFKAVVKALGLNKDQARRLHYDIQAEDLEYHGIMERAVDMFGDQSE</sequence>
<gene>
    <name evidence="2" type="ORF">AWB74_00955</name>
</gene>
<dbReference type="Proteomes" id="UP000055019">
    <property type="component" value="Unassembled WGS sequence"/>
</dbReference>
<name>A0A158FUH5_9BURK</name>
<protein>
    <submittedName>
        <fullName evidence="2">Uncharacterized protein</fullName>
    </submittedName>
</protein>
<evidence type="ECO:0000313" key="3">
    <source>
        <dbReference type="Proteomes" id="UP000055019"/>
    </source>
</evidence>
<dbReference type="EMBL" id="FCOM02000002">
    <property type="protein sequence ID" value="SAL23488.1"/>
    <property type="molecule type" value="Genomic_DNA"/>
</dbReference>
<evidence type="ECO:0000313" key="2">
    <source>
        <dbReference type="EMBL" id="SAL23488.1"/>
    </source>
</evidence>
<evidence type="ECO:0000256" key="1">
    <source>
        <dbReference type="SAM" id="MobiDB-lite"/>
    </source>
</evidence>
<reference evidence="2" key="1">
    <citation type="submission" date="2016-01" db="EMBL/GenBank/DDBJ databases">
        <authorList>
            <person name="Peeters C."/>
        </authorList>
    </citation>
    <scope>NUCLEOTIDE SEQUENCE [LARGE SCALE GENOMIC DNA]</scope>
    <source>
        <strain evidence="2">LMG 29317</strain>
    </source>
</reference>
<dbReference type="AlphaFoldDB" id="A0A158FUH5"/>
<keyword evidence="3" id="KW-1185">Reference proteome</keyword>
<feature type="region of interest" description="Disordered" evidence="1">
    <location>
        <begin position="207"/>
        <end position="231"/>
    </location>
</feature>
<comment type="caution">
    <text evidence="2">The sequence shown here is derived from an EMBL/GenBank/DDBJ whole genome shotgun (WGS) entry which is preliminary data.</text>
</comment>